<feature type="compositionally biased region" description="Basic and acidic residues" evidence="1">
    <location>
        <begin position="136"/>
        <end position="148"/>
    </location>
</feature>
<dbReference type="InterPro" id="IPR007922">
    <property type="entry name" value="DciA-like"/>
</dbReference>
<sequence>MKTPPRSISLESAAARYLAQRRGKAAFSGPPSAGRAAGKILKPLSEKFGPGADALARHWPEIVGETLAQWCSPDSVRGGTLYVTARGPAAAVIEAESRRILQRVAQFAGKSAPVKIRIRQGRPNRPAAASAATTPHKAETVREGVETDAEARLNSALEKFGRGVRARES</sequence>
<reference evidence="3" key="1">
    <citation type="journal article" date="2019" name="Int. J. Syst. Evol. Microbiol.">
        <title>The Global Catalogue of Microorganisms (GCM) 10K type strain sequencing project: providing services to taxonomists for standard genome sequencing and annotation.</title>
        <authorList>
            <consortium name="The Broad Institute Genomics Platform"/>
            <consortium name="The Broad Institute Genome Sequencing Center for Infectious Disease"/>
            <person name="Wu L."/>
            <person name="Ma J."/>
        </authorList>
    </citation>
    <scope>NUCLEOTIDE SEQUENCE [LARGE SCALE GENOMIC DNA]</scope>
    <source>
        <strain evidence="3">KCTC 52487</strain>
    </source>
</reference>
<dbReference type="Proteomes" id="UP001595379">
    <property type="component" value="Unassembled WGS sequence"/>
</dbReference>
<dbReference type="Pfam" id="PF05258">
    <property type="entry name" value="DciA"/>
    <property type="match status" value="1"/>
</dbReference>
<dbReference type="PANTHER" id="PTHR36456:SF1">
    <property type="entry name" value="UPF0232 PROTEIN SCO3875"/>
    <property type="match status" value="1"/>
</dbReference>
<evidence type="ECO:0000313" key="2">
    <source>
        <dbReference type="EMBL" id="MFC2926562.1"/>
    </source>
</evidence>
<dbReference type="EMBL" id="JBHRSV010000019">
    <property type="protein sequence ID" value="MFC2926562.1"/>
    <property type="molecule type" value="Genomic_DNA"/>
</dbReference>
<proteinExistence type="predicted"/>
<comment type="caution">
    <text evidence="2">The sequence shown here is derived from an EMBL/GenBank/DDBJ whole genome shotgun (WGS) entry which is preliminary data.</text>
</comment>
<name>A0ABV6ZYX4_9PROT</name>
<evidence type="ECO:0000256" key="1">
    <source>
        <dbReference type="SAM" id="MobiDB-lite"/>
    </source>
</evidence>
<evidence type="ECO:0000313" key="3">
    <source>
        <dbReference type="Proteomes" id="UP001595379"/>
    </source>
</evidence>
<keyword evidence="3" id="KW-1185">Reference proteome</keyword>
<organism evidence="2 3">
    <name type="scientific">Hyphobacterium vulgare</name>
    <dbReference type="NCBI Taxonomy" id="1736751"/>
    <lineage>
        <taxon>Bacteria</taxon>
        <taxon>Pseudomonadati</taxon>
        <taxon>Pseudomonadota</taxon>
        <taxon>Alphaproteobacteria</taxon>
        <taxon>Maricaulales</taxon>
        <taxon>Maricaulaceae</taxon>
        <taxon>Hyphobacterium</taxon>
    </lineage>
</organism>
<feature type="region of interest" description="Disordered" evidence="1">
    <location>
        <begin position="120"/>
        <end position="148"/>
    </location>
</feature>
<dbReference type="RefSeq" id="WP_343164347.1">
    <property type="nucleotide sequence ID" value="NZ_JBHRSV010000019.1"/>
</dbReference>
<accession>A0ABV6ZYX4</accession>
<gene>
    <name evidence="2" type="ORF">ACFOOR_10635</name>
</gene>
<dbReference type="PANTHER" id="PTHR36456">
    <property type="entry name" value="UPF0232 PROTEIN SCO3875"/>
    <property type="match status" value="1"/>
</dbReference>
<protein>
    <submittedName>
        <fullName evidence="2">DUF721 domain-containing protein</fullName>
    </submittedName>
</protein>